<feature type="signal peptide" evidence="1">
    <location>
        <begin position="1"/>
        <end position="19"/>
    </location>
</feature>
<reference evidence="2" key="1">
    <citation type="submission" date="2021-01" db="EMBL/GenBank/DDBJ databases">
        <authorList>
            <person name="Corre E."/>
            <person name="Pelletier E."/>
            <person name="Niang G."/>
            <person name="Scheremetjew M."/>
            <person name="Finn R."/>
            <person name="Kale V."/>
            <person name="Holt S."/>
            <person name="Cochrane G."/>
            <person name="Meng A."/>
            <person name="Brown T."/>
            <person name="Cohen L."/>
        </authorList>
    </citation>
    <scope>NUCLEOTIDE SEQUENCE</scope>
    <source>
        <strain evidence="2">S3</strain>
    </source>
</reference>
<dbReference type="EMBL" id="HBIH01015745">
    <property type="protein sequence ID" value="CAE0325742.1"/>
    <property type="molecule type" value="Transcribed_RNA"/>
</dbReference>
<sequence>MLRLTSLLLTRFLLARSRAAIAEALLNTIGAACRCRSLLLKNLRLGRSTLVLWLLLRLNPSSYFSDSKSSLSVNDAIILVEVNDLGYSFQVSFVDIMLLLLVLHGFRVVHDLTTGRRDLRPA</sequence>
<organism evidence="2">
    <name type="scientific">Strombidium inclinatum</name>
    <dbReference type="NCBI Taxonomy" id="197538"/>
    <lineage>
        <taxon>Eukaryota</taxon>
        <taxon>Sar</taxon>
        <taxon>Alveolata</taxon>
        <taxon>Ciliophora</taxon>
        <taxon>Intramacronucleata</taxon>
        <taxon>Spirotrichea</taxon>
        <taxon>Oligotrichia</taxon>
        <taxon>Strombidiidae</taxon>
        <taxon>Strombidium</taxon>
    </lineage>
</organism>
<evidence type="ECO:0008006" key="3">
    <source>
        <dbReference type="Google" id="ProtNLM"/>
    </source>
</evidence>
<dbReference type="AlphaFoldDB" id="A0A7S3MZ51"/>
<evidence type="ECO:0000313" key="2">
    <source>
        <dbReference type="EMBL" id="CAE0325742.1"/>
    </source>
</evidence>
<name>A0A7S3MZ51_9SPIT</name>
<evidence type="ECO:0000256" key="1">
    <source>
        <dbReference type="SAM" id="SignalP"/>
    </source>
</evidence>
<accession>A0A7S3MZ51</accession>
<feature type="chain" id="PRO_5031353729" description="Secreted protein" evidence="1">
    <location>
        <begin position="20"/>
        <end position="122"/>
    </location>
</feature>
<protein>
    <recommendedName>
        <fullName evidence="3">Secreted protein</fullName>
    </recommendedName>
</protein>
<keyword evidence="1" id="KW-0732">Signal</keyword>
<gene>
    <name evidence="2" type="ORF">SINC0208_LOCUS6367</name>
</gene>
<proteinExistence type="predicted"/>